<feature type="transmembrane region" description="Helical" evidence="6">
    <location>
        <begin position="753"/>
        <end position="780"/>
    </location>
</feature>
<reference evidence="9" key="1">
    <citation type="submission" date="2016-10" db="EMBL/GenBank/DDBJ databases">
        <authorList>
            <person name="Varghese N."/>
            <person name="Submissions S."/>
        </authorList>
    </citation>
    <scope>NUCLEOTIDE SEQUENCE [LARGE SCALE GENOMIC DNA]</scope>
    <source>
        <strain evidence="9">CGMCC 1.6199</strain>
    </source>
</reference>
<evidence type="ECO:0000256" key="5">
    <source>
        <dbReference type="ARBA" id="ARBA00023136"/>
    </source>
</evidence>
<proteinExistence type="predicted"/>
<feature type="transmembrane region" description="Helical" evidence="6">
    <location>
        <begin position="570"/>
        <end position="590"/>
    </location>
</feature>
<gene>
    <name evidence="8" type="ORF">SAMN05216244_3037</name>
</gene>
<dbReference type="EMBL" id="FNHF01000004">
    <property type="protein sequence ID" value="SDM64606.1"/>
    <property type="molecule type" value="Genomic_DNA"/>
</dbReference>
<feature type="transmembrane region" description="Helical" evidence="6">
    <location>
        <begin position="707"/>
        <end position="733"/>
    </location>
</feature>
<keyword evidence="4 6" id="KW-1133">Transmembrane helix</keyword>
<accession>A0A1G9UXS4</accession>
<name>A0A1G9UXS4_9BACI</name>
<feature type="transmembrane region" description="Helical" evidence="6">
    <location>
        <begin position="625"/>
        <end position="647"/>
    </location>
</feature>
<dbReference type="OrthoDB" id="3268975at2"/>
<keyword evidence="9" id="KW-1185">Reference proteome</keyword>
<keyword evidence="2" id="KW-1003">Cell membrane</keyword>
<dbReference type="Pfam" id="PF02687">
    <property type="entry name" value="FtsX"/>
    <property type="match status" value="1"/>
</dbReference>
<feature type="domain" description="ABC3 transporter permease C-terminal" evidence="7">
    <location>
        <begin position="759"/>
        <end position="866"/>
    </location>
</feature>
<dbReference type="GO" id="GO:0005886">
    <property type="term" value="C:plasma membrane"/>
    <property type="evidence" value="ECO:0007669"/>
    <property type="project" value="UniProtKB-SubCell"/>
</dbReference>
<keyword evidence="3 6" id="KW-0812">Transmembrane</keyword>
<evidence type="ECO:0000256" key="1">
    <source>
        <dbReference type="ARBA" id="ARBA00004651"/>
    </source>
</evidence>
<feature type="transmembrane region" description="Helical" evidence="6">
    <location>
        <begin position="653"/>
        <end position="672"/>
    </location>
</feature>
<comment type="subcellular location">
    <subcellularLocation>
        <location evidence="1">Cell membrane</location>
        <topology evidence="1">Multi-pass membrane protein</topology>
    </subcellularLocation>
</comment>
<evidence type="ECO:0000313" key="8">
    <source>
        <dbReference type="EMBL" id="SDM64606.1"/>
    </source>
</evidence>
<protein>
    <submittedName>
        <fullName evidence="8">Putative ABC transport system permease protein</fullName>
    </submittedName>
</protein>
<keyword evidence="5 6" id="KW-0472">Membrane</keyword>
<sequence>MDRLTFIQLSRNKWKHFLFFLALLLIFITVPLALHSLQRAHQQVESDITYYARGTYDLLVRPMETEHPLEEKLGMVPENYIGFGNGGISINTWETIKSREDIEIAAPVASLGYFTGVNSTLAISPPQANYMRYITEFATTDGVNRYPIEPEYMCALLKYETDQFTYESIINNDDLRNDCVEIPAFPLPATYHLVVGIDPTEEEKLTNTSFSSIASDSTLTGSGSLYTADYPNAKLLPIVEVIDKEASLSTSLSIGTLDLSPDDIVQFRDQLGLKDPDEAEDPTLPTHFYQKKQTKQYKQLVKTLRTLDTADSEDYTLDLSSVVNAFDQNEHGIYLTEDGDLDTIENHPELFQQGYFINQSMSASSAYYQASQTPYELSDGRLSVPILDVKDGVPIYREIKKQGNTMKEVFDNDSLSPEDIAFIPDPVDTVEMGEKEAQLAASPLGIYQFEPARYIGKEKNESIELEPTMTPGSFVTPSAKGLTNMEAAVTVKGDEPIDAIRVKVAGIDQYTEEAATKIEKIADELRHMDLNVTIVAGASPQNVEVDVEGIGLVEESWTTLGAAGTIVGEWSISNLVLAILFVLVGGTYIFNRFIFWRITKEKDTLLLSQLGWTNHHIQALWNKEVFYVLSGSAILAIPLLMVLSRLGGLDSTLYVYQLITVLIAGTFVWFFIRKAIPKLTNPFLSKNNPKKSKRNKRRSLVNRNIHYYWRYIVSAFTQLAIVSTLATFVYLAINETVSQTNTTVLGEYINVQVNHWHLILVVSAYILAFITLIEALMSLFKIRKKEIKQFLLIGWRKKDIFQLYMKEIFLWTGCALLMGNLISILLFMIFYSLNWTVFLVATLSFLGLYLFIVLLAMAIVWRYISKPFASAA</sequence>
<evidence type="ECO:0000313" key="9">
    <source>
        <dbReference type="Proteomes" id="UP000182347"/>
    </source>
</evidence>
<evidence type="ECO:0000256" key="6">
    <source>
        <dbReference type="SAM" id="Phobius"/>
    </source>
</evidence>
<evidence type="ECO:0000256" key="3">
    <source>
        <dbReference type="ARBA" id="ARBA00022692"/>
    </source>
</evidence>
<dbReference type="RefSeq" id="WP_074600130.1">
    <property type="nucleotide sequence ID" value="NZ_FNHF01000004.1"/>
</dbReference>
<evidence type="ECO:0000259" key="7">
    <source>
        <dbReference type="Pfam" id="PF02687"/>
    </source>
</evidence>
<feature type="transmembrane region" description="Helical" evidence="6">
    <location>
        <begin position="808"/>
        <end position="831"/>
    </location>
</feature>
<dbReference type="Proteomes" id="UP000182347">
    <property type="component" value="Unassembled WGS sequence"/>
</dbReference>
<evidence type="ECO:0000256" key="4">
    <source>
        <dbReference type="ARBA" id="ARBA00022989"/>
    </source>
</evidence>
<dbReference type="STRING" id="482461.SAMN05216244_3037"/>
<feature type="transmembrane region" description="Helical" evidence="6">
    <location>
        <begin position="837"/>
        <end position="861"/>
    </location>
</feature>
<dbReference type="AlphaFoldDB" id="A0A1G9UXS4"/>
<organism evidence="8 9">
    <name type="scientific">Sediminibacillus halophilus</name>
    <dbReference type="NCBI Taxonomy" id="482461"/>
    <lineage>
        <taxon>Bacteria</taxon>
        <taxon>Bacillati</taxon>
        <taxon>Bacillota</taxon>
        <taxon>Bacilli</taxon>
        <taxon>Bacillales</taxon>
        <taxon>Bacillaceae</taxon>
        <taxon>Sediminibacillus</taxon>
    </lineage>
</organism>
<evidence type="ECO:0000256" key="2">
    <source>
        <dbReference type="ARBA" id="ARBA00022475"/>
    </source>
</evidence>
<dbReference type="InterPro" id="IPR003838">
    <property type="entry name" value="ABC3_permease_C"/>
</dbReference>